<feature type="region of interest" description="Disordered" evidence="1">
    <location>
        <begin position="1"/>
        <end position="36"/>
    </location>
</feature>
<dbReference type="AlphaFoldDB" id="A0A8S9IY29"/>
<name>A0A8S9IY29_BRACR</name>
<accession>A0A8S9IY29</accession>
<evidence type="ECO:0000256" key="1">
    <source>
        <dbReference type="SAM" id="MobiDB-lite"/>
    </source>
</evidence>
<reference evidence="2" key="1">
    <citation type="submission" date="2019-12" db="EMBL/GenBank/DDBJ databases">
        <title>Genome sequencing and annotation of Brassica cretica.</title>
        <authorList>
            <person name="Studholme D.J."/>
            <person name="Sarris P.F."/>
        </authorList>
    </citation>
    <scope>NUCLEOTIDE SEQUENCE</scope>
    <source>
        <strain evidence="2">PFS-102/07</strain>
        <tissue evidence="2">Leaf</tissue>
    </source>
</reference>
<comment type="caution">
    <text evidence="2">The sequence shown here is derived from an EMBL/GenBank/DDBJ whole genome shotgun (WGS) entry which is preliminary data.</text>
</comment>
<organism evidence="2">
    <name type="scientific">Brassica cretica</name>
    <name type="common">Mustard</name>
    <dbReference type="NCBI Taxonomy" id="69181"/>
    <lineage>
        <taxon>Eukaryota</taxon>
        <taxon>Viridiplantae</taxon>
        <taxon>Streptophyta</taxon>
        <taxon>Embryophyta</taxon>
        <taxon>Tracheophyta</taxon>
        <taxon>Spermatophyta</taxon>
        <taxon>Magnoliopsida</taxon>
        <taxon>eudicotyledons</taxon>
        <taxon>Gunneridae</taxon>
        <taxon>Pentapetalae</taxon>
        <taxon>rosids</taxon>
        <taxon>malvids</taxon>
        <taxon>Brassicales</taxon>
        <taxon>Brassicaceae</taxon>
        <taxon>Brassiceae</taxon>
        <taxon>Brassica</taxon>
    </lineage>
</organism>
<evidence type="ECO:0000313" key="2">
    <source>
        <dbReference type="EMBL" id="KAF2574734.1"/>
    </source>
</evidence>
<gene>
    <name evidence="2" type="ORF">F2Q70_00001220</name>
</gene>
<feature type="compositionally biased region" description="Basic and acidic residues" evidence="1">
    <location>
        <begin position="1"/>
        <end position="22"/>
    </location>
</feature>
<dbReference type="EMBL" id="QGKY02001015">
    <property type="protein sequence ID" value="KAF2574734.1"/>
    <property type="molecule type" value="Genomic_DNA"/>
</dbReference>
<protein>
    <submittedName>
        <fullName evidence="2">Uncharacterized protein</fullName>
    </submittedName>
</protein>
<proteinExistence type="predicted"/>
<sequence length="66" mass="7310">MRKETVTKLMMKTDDSENKNDDGKDDEGEVSLTPPVSNGCNCCENDFRSGDDVSLQGSFASRFEDI</sequence>